<evidence type="ECO:0000313" key="3">
    <source>
        <dbReference type="EMBL" id="QDT31236.1"/>
    </source>
</evidence>
<evidence type="ECO:0000256" key="1">
    <source>
        <dbReference type="ARBA" id="ARBA00023002"/>
    </source>
</evidence>
<dbReference type="SUPFAM" id="SSF51905">
    <property type="entry name" value="FAD/NAD(P)-binding domain"/>
    <property type="match status" value="1"/>
</dbReference>
<dbReference type="PANTHER" id="PTHR13847">
    <property type="entry name" value="SARCOSINE DEHYDROGENASE-RELATED"/>
    <property type="match status" value="1"/>
</dbReference>
<dbReference type="EC" id="1.4.99.6" evidence="3"/>
<keyword evidence="1 3" id="KW-0560">Oxidoreductase</keyword>
<keyword evidence="4" id="KW-1185">Reference proteome</keyword>
<dbReference type="PANTHER" id="PTHR13847:SF289">
    <property type="entry name" value="GLYCINE OXIDASE"/>
    <property type="match status" value="1"/>
</dbReference>
<dbReference type="AlphaFoldDB" id="A0A517QHW7"/>
<dbReference type="GO" id="GO:0016491">
    <property type="term" value="F:oxidoreductase activity"/>
    <property type="evidence" value="ECO:0007669"/>
    <property type="project" value="UniProtKB-KW"/>
</dbReference>
<dbReference type="GO" id="GO:0005737">
    <property type="term" value="C:cytoplasm"/>
    <property type="evidence" value="ECO:0007669"/>
    <property type="project" value="TreeGrafter"/>
</dbReference>
<reference evidence="3 4" key="1">
    <citation type="submission" date="2019-02" db="EMBL/GenBank/DDBJ databases">
        <title>Deep-cultivation of Planctomycetes and their phenomic and genomic characterization uncovers novel biology.</title>
        <authorList>
            <person name="Wiegand S."/>
            <person name="Jogler M."/>
            <person name="Boedeker C."/>
            <person name="Pinto D."/>
            <person name="Vollmers J."/>
            <person name="Rivas-Marin E."/>
            <person name="Kohn T."/>
            <person name="Peeters S.H."/>
            <person name="Heuer A."/>
            <person name="Rast P."/>
            <person name="Oberbeckmann S."/>
            <person name="Bunk B."/>
            <person name="Jeske O."/>
            <person name="Meyerdierks A."/>
            <person name="Storesund J.E."/>
            <person name="Kallscheuer N."/>
            <person name="Luecker S."/>
            <person name="Lage O.M."/>
            <person name="Pohl T."/>
            <person name="Merkel B.J."/>
            <person name="Hornburger P."/>
            <person name="Mueller R.-W."/>
            <person name="Bruemmer F."/>
            <person name="Labrenz M."/>
            <person name="Spormann A.M."/>
            <person name="Op den Camp H."/>
            <person name="Overmann J."/>
            <person name="Amann R."/>
            <person name="Jetten M.S.M."/>
            <person name="Mascher T."/>
            <person name="Medema M.H."/>
            <person name="Devos D.P."/>
            <person name="Kaster A.-K."/>
            <person name="Ovreas L."/>
            <person name="Rohde M."/>
            <person name="Galperin M.Y."/>
            <person name="Jogler C."/>
        </authorList>
    </citation>
    <scope>NUCLEOTIDE SEQUENCE [LARGE SCALE GENOMIC DNA]</scope>
    <source>
        <strain evidence="3 4">Mal48</strain>
    </source>
</reference>
<protein>
    <submittedName>
        <fullName evidence="3">D-amino acid dehydrogenase small subunit</fullName>
        <ecNumber evidence="3">1.4.99.6</ecNumber>
    </submittedName>
</protein>
<dbReference type="Pfam" id="PF01266">
    <property type="entry name" value="DAO"/>
    <property type="match status" value="1"/>
</dbReference>
<dbReference type="Gene3D" id="3.30.9.10">
    <property type="entry name" value="D-Amino Acid Oxidase, subunit A, domain 2"/>
    <property type="match status" value="1"/>
</dbReference>
<dbReference type="OrthoDB" id="9794226at2"/>
<dbReference type="InterPro" id="IPR006076">
    <property type="entry name" value="FAD-dep_OxRdtase"/>
</dbReference>
<feature type="domain" description="FAD dependent oxidoreductase" evidence="2">
    <location>
        <begin position="22"/>
        <end position="414"/>
    </location>
</feature>
<accession>A0A517QHW7</accession>
<dbReference type="Gene3D" id="3.50.50.60">
    <property type="entry name" value="FAD/NAD(P)-binding domain"/>
    <property type="match status" value="2"/>
</dbReference>
<dbReference type="InterPro" id="IPR036188">
    <property type="entry name" value="FAD/NAD-bd_sf"/>
</dbReference>
<evidence type="ECO:0000259" key="2">
    <source>
        <dbReference type="Pfam" id="PF01266"/>
    </source>
</evidence>
<proteinExistence type="predicted"/>
<evidence type="ECO:0000313" key="4">
    <source>
        <dbReference type="Proteomes" id="UP000315724"/>
    </source>
</evidence>
<sequence length="432" mass="47653">MNDTSQSSTPPSVSQPTSSSNVVIVGGGVIGAACAYYLQKTGATVTVIDRGEFGQACSHGNCGYISPSHILPLCKPGAVSSTMKIMFKKNSPFKVRARFDMKLWGWMLRFARNCNHESMLKSGRARQALLDSSRELYLSLMTSGELADCELHTDGLIFVHDDEHHFHEYEKTDKLLREEFGLAAKPYDGKALEALEPSLKPGVGGGWLYECDSHVRPDKVMSAWKQRLLANSVNIVEHCEFQSLTTRDGNVSQIETSTGSVKADQVVFATGAWSPQLAKHLKATIPIQPGKGYSMTMPRPKICPKYPMIFEQHRVAITPMDTGYRIGSTMEFAGYDSSINETRLEILTDGAKHYLKEPLAEPIQEKWCGWRPMSADGAPIIGKLPQFKNAWLAAGHSMLGLSMGAGTGKLVAELMTDQTPHIDPHPYRVERF</sequence>
<name>A0A517QHW7_9PLAN</name>
<gene>
    <name evidence="3" type="primary">dadA</name>
    <name evidence="3" type="ORF">Mal48_04680</name>
</gene>
<dbReference type="Proteomes" id="UP000315724">
    <property type="component" value="Chromosome"/>
</dbReference>
<dbReference type="EMBL" id="CP036267">
    <property type="protein sequence ID" value="QDT31236.1"/>
    <property type="molecule type" value="Genomic_DNA"/>
</dbReference>
<organism evidence="3 4">
    <name type="scientific">Thalassoglobus polymorphus</name>
    <dbReference type="NCBI Taxonomy" id="2527994"/>
    <lineage>
        <taxon>Bacteria</taxon>
        <taxon>Pseudomonadati</taxon>
        <taxon>Planctomycetota</taxon>
        <taxon>Planctomycetia</taxon>
        <taxon>Planctomycetales</taxon>
        <taxon>Planctomycetaceae</taxon>
        <taxon>Thalassoglobus</taxon>
    </lineage>
</organism>
<dbReference type="RefSeq" id="WP_145195659.1">
    <property type="nucleotide sequence ID" value="NZ_CP036267.1"/>
</dbReference>
<dbReference type="SUPFAM" id="SSF54373">
    <property type="entry name" value="FAD-linked reductases, C-terminal domain"/>
    <property type="match status" value="1"/>
</dbReference>
<dbReference type="KEGG" id="tpol:Mal48_04680"/>